<organism evidence="2 3">
    <name type="scientific">Colletotrichum spinosum</name>
    <dbReference type="NCBI Taxonomy" id="1347390"/>
    <lineage>
        <taxon>Eukaryota</taxon>
        <taxon>Fungi</taxon>
        <taxon>Dikarya</taxon>
        <taxon>Ascomycota</taxon>
        <taxon>Pezizomycotina</taxon>
        <taxon>Sordariomycetes</taxon>
        <taxon>Hypocreomycetidae</taxon>
        <taxon>Glomerellales</taxon>
        <taxon>Glomerellaceae</taxon>
        <taxon>Colletotrichum</taxon>
        <taxon>Colletotrichum orbiculare species complex</taxon>
    </lineage>
</organism>
<keyword evidence="1" id="KW-0472">Membrane</keyword>
<evidence type="ECO:0008006" key="4">
    <source>
        <dbReference type="Google" id="ProtNLM"/>
    </source>
</evidence>
<accession>A0A4R8PNV3</accession>
<dbReference type="SUPFAM" id="SSF49344">
    <property type="entry name" value="CBD9-like"/>
    <property type="match status" value="1"/>
</dbReference>
<feature type="transmembrane region" description="Helical" evidence="1">
    <location>
        <begin position="181"/>
        <end position="200"/>
    </location>
</feature>
<dbReference type="Gene3D" id="2.60.40.1210">
    <property type="entry name" value="Cellobiose dehydrogenase, cytochrome domain"/>
    <property type="match status" value="1"/>
</dbReference>
<dbReference type="PANTHER" id="PTHR47797">
    <property type="entry name" value="DEHYDROGENASE, PUTATIVE (AFU_ORTHOLOGUE AFUA_8G05805)-RELATED"/>
    <property type="match status" value="1"/>
</dbReference>
<protein>
    <recommendedName>
        <fullName evidence="4">Cytochrome b561 domain-containing protein</fullName>
    </recommendedName>
</protein>
<feature type="transmembrane region" description="Helical" evidence="1">
    <location>
        <begin position="282"/>
        <end position="300"/>
    </location>
</feature>
<feature type="transmembrane region" description="Helical" evidence="1">
    <location>
        <begin position="243"/>
        <end position="261"/>
    </location>
</feature>
<keyword evidence="1" id="KW-0812">Transmembrane</keyword>
<feature type="transmembrane region" description="Helical" evidence="1">
    <location>
        <begin position="306"/>
        <end position="325"/>
    </location>
</feature>
<sequence length="346" mass="38274">MCFHNPPEVAHDAPAYSVISTTVDGSYHNVGIVCHSCDSWPGNSLSVTSEKQAWVFANNYDWLMQTDDPTKPLTLHTFYGEMILAIYPQSQVPDTSFNQDQFHLNMKLIHSDVESLGPWELIDNARTSVLGPGETSSSTSSRRPSPYVIHGALLSLAFMALMPAAVTVIRIRHESSFRSHWILQTISVAAATSGIGLGAYSSQLLIEVCDASVLGQWCRRFQIITGGNFEMPQVPSARGSHQITGLLILASLLAAPSLGYLHHVRFLKLGRRTAFTEWHRRTGYMTIASGWANVLLGLYVAGRSRWWSAAVTGWCVILVCCISMIPKYVNSGRLRQSYVKLEQVSE</sequence>
<dbReference type="Gene3D" id="1.20.120.1770">
    <property type="match status" value="1"/>
</dbReference>
<evidence type="ECO:0000313" key="3">
    <source>
        <dbReference type="Proteomes" id="UP000295083"/>
    </source>
</evidence>
<reference evidence="2 3" key="1">
    <citation type="submission" date="2018-11" db="EMBL/GenBank/DDBJ databases">
        <title>Genome sequence and assembly of Colletotrichum spinosum.</title>
        <authorList>
            <person name="Gan P."/>
            <person name="Shirasu K."/>
        </authorList>
    </citation>
    <scope>NUCLEOTIDE SEQUENCE [LARGE SCALE GENOMIC DNA]</scope>
    <source>
        <strain evidence="2 3">CBS 515.97</strain>
    </source>
</reference>
<gene>
    <name evidence="2" type="ORF">C8035_v012074</name>
</gene>
<evidence type="ECO:0000313" key="2">
    <source>
        <dbReference type="EMBL" id="TDZ27177.1"/>
    </source>
</evidence>
<dbReference type="EMBL" id="QAPG01005164">
    <property type="protein sequence ID" value="TDZ27177.1"/>
    <property type="molecule type" value="Genomic_DNA"/>
</dbReference>
<dbReference type="AlphaFoldDB" id="A0A4R8PNV3"/>
<keyword evidence="3" id="KW-1185">Reference proteome</keyword>
<dbReference type="Proteomes" id="UP000295083">
    <property type="component" value="Unassembled WGS sequence"/>
</dbReference>
<feature type="transmembrane region" description="Helical" evidence="1">
    <location>
        <begin position="147"/>
        <end position="169"/>
    </location>
</feature>
<dbReference type="CDD" id="cd08760">
    <property type="entry name" value="Cyt_b561_FRRS1_like"/>
    <property type="match status" value="1"/>
</dbReference>
<keyword evidence="1" id="KW-1133">Transmembrane helix</keyword>
<name>A0A4R8PNV3_9PEZI</name>
<evidence type="ECO:0000256" key="1">
    <source>
        <dbReference type="SAM" id="Phobius"/>
    </source>
</evidence>
<comment type="caution">
    <text evidence="2">The sequence shown here is derived from an EMBL/GenBank/DDBJ whole genome shotgun (WGS) entry which is preliminary data.</text>
</comment>
<proteinExistence type="predicted"/>
<dbReference type="PANTHER" id="PTHR47797:SF3">
    <property type="entry name" value="CYTOCHROME B561 DOMAIN-CONTAINING PROTEIN"/>
    <property type="match status" value="1"/>
</dbReference>